<gene>
    <name evidence="2" type="ORF">SBA5_240061</name>
</gene>
<evidence type="ECO:0000256" key="1">
    <source>
        <dbReference type="SAM" id="SignalP"/>
    </source>
</evidence>
<evidence type="ECO:0000313" key="2">
    <source>
        <dbReference type="EMBL" id="SPE19478.1"/>
    </source>
</evidence>
<dbReference type="Gene3D" id="3.10.450.160">
    <property type="entry name" value="inner membrane protein cigr"/>
    <property type="match status" value="1"/>
</dbReference>
<proteinExistence type="predicted"/>
<dbReference type="Pfam" id="PF11776">
    <property type="entry name" value="RcnB"/>
    <property type="match status" value="1"/>
</dbReference>
<dbReference type="Proteomes" id="UP000239735">
    <property type="component" value="Unassembled WGS sequence"/>
</dbReference>
<organism evidence="2 3">
    <name type="scientific">Candidatus Sulfuritelmatomonas gaucii</name>
    <dbReference type="NCBI Taxonomy" id="2043161"/>
    <lineage>
        <taxon>Bacteria</taxon>
        <taxon>Pseudomonadati</taxon>
        <taxon>Acidobacteriota</taxon>
        <taxon>Terriglobia</taxon>
        <taxon>Terriglobales</taxon>
        <taxon>Acidobacteriaceae</taxon>
        <taxon>Candidatus Sulfuritelmatomonas</taxon>
    </lineage>
</organism>
<accession>A0A2N9L852</accession>
<feature type="signal peptide" evidence="1">
    <location>
        <begin position="1"/>
        <end position="24"/>
    </location>
</feature>
<evidence type="ECO:0000313" key="3">
    <source>
        <dbReference type="Proteomes" id="UP000239735"/>
    </source>
</evidence>
<protein>
    <submittedName>
        <fullName evidence="2">Uncharacterized protein</fullName>
    </submittedName>
</protein>
<dbReference type="AlphaFoldDB" id="A0A2N9L852"/>
<reference evidence="3" key="1">
    <citation type="submission" date="2018-02" db="EMBL/GenBank/DDBJ databases">
        <authorList>
            <person name="Hausmann B."/>
        </authorList>
    </citation>
    <scope>NUCLEOTIDE SEQUENCE [LARGE SCALE GENOMIC DNA]</scope>
    <source>
        <strain evidence="3">Peat soil MAG SbA5</strain>
    </source>
</reference>
<name>A0A2N9L852_9BACT</name>
<dbReference type="OrthoDB" id="9808839at2"/>
<feature type="chain" id="PRO_5014614830" evidence="1">
    <location>
        <begin position="25"/>
        <end position="107"/>
    </location>
</feature>
<dbReference type="EMBL" id="OKRB01000080">
    <property type="protein sequence ID" value="SPE19478.1"/>
    <property type="molecule type" value="Genomic_DNA"/>
</dbReference>
<sequence length="107" mass="12403">MKKLYTVLALAVLSTSLMGGVAFAQDQEHQDNHANVEHRDNHSYVEHKEWSKGTHIKHEDWDRGEKIDYRQNHLSAPPRGYEWRMVDGNYVLANSSSFQINAVIRVK</sequence>
<keyword evidence="1" id="KW-0732">Signal</keyword>
<dbReference type="InterPro" id="IPR024572">
    <property type="entry name" value="RcnB"/>
</dbReference>